<feature type="region of interest" description="Disordered" evidence="1">
    <location>
        <begin position="24"/>
        <end position="130"/>
    </location>
</feature>
<keyword evidence="4" id="KW-1185">Reference proteome</keyword>
<dbReference type="PROSITE" id="PS51257">
    <property type="entry name" value="PROKAR_LIPOPROTEIN"/>
    <property type="match status" value="1"/>
</dbReference>
<feature type="compositionally biased region" description="Low complexity" evidence="1">
    <location>
        <begin position="30"/>
        <end position="42"/>
    </location>
</feature>
<dbReference type="EMBL" id="AP012157">
    <property type="protein sequence ID" value="BAK17781.1"/>
    <property type="molecule type" value="Genomic_DNA"/>
</dbReference>
<dbReference type="PATRIC" id="fig|1002809.3.peg.3402"/>
<evidence type="ECO:0008006" key="5">
    <source>
        <dbReference type="Google" id="ProtNLM"/>
    </source>
</evidence>
<dbReference type="KEGG" id="siv:SSIL_3358"/>
<reference evidence="4" key="1">
    <citation type="submission" date="2011-04" db="EMBL/GenBank/DDBJ databases">
        <title>Genome sequence of Solibacillus silvestris StLB046.</title>
        <authorList>
            <person name="Morohoshi T."/>
            <person name="Someya N."/>
            <person name="Ikeda T."/>
        </authorList>
    </citation>
    <scope>NUCLEOTIDE SEQUENCE [LARGE SCALE GENOMIC DNA]</scope>
    <source>
        <strain evidence="4">StLB046</strain>
    </source>
</reference>
<feature type="compositionally biased region" description="Acidic residues" evidence="1">
    <location>
        <begin position="52"/>
        <end position="61"/>
    </location>
</feature>
<feature type="signal peptide" evidence="2">
    <location>
        <begin position="1"/>
        <end position="20"/>
    </location>
</feature>
<evidence type="ECO:0000313" key="3">
    <source>
        <dbReference type="EMBL" id="BAK17781.1"/>
    </source>
</evidence>
<protein>
    <recommendedName>
        <fullName evidence="5">Secreted protein</fullName>
    </recommendedName>
</protein>
<feature type="compositionally biased region" description="Basic and acidic residues" evidence="1">
    <location>
        <begin position="116"/>
        <end position="130"/>
    </location>
</feature>
<keyword evidence="2" id="KW-0732">Signal</keyword>
<feature type="compositionally biased region" description="Low complexity" evidence="1">
    <location>
        <begin position="82"/>
        <end position="97"/>
    </location>
</feature>
<reference evidence="3 4" key="2">
    <citation type="journal article" date="2012" name="J. Biosci. Bioeng.">
        <title>Complete genome sequence and characterization of the N-acylhomoserine lactone-degrading gene of the potato leaf-associated Solibacillus silvestris.</title>
        <authorList>
            <person name="Morohoshi T."/>
            <person name="Tominaga Y."/>
            <person name="Someya N."/>
            <person name="Ikeda T."/>
        </authorList>
    </citation>
    <scope>NUCLEOTIDE SEQUENCE [LARGE SCALE GENOMIC DNA]</scope>
    <source>
        <strain evidence="3 4">StLB046</strain>
    </source>
</reference>
<dbReference type="RefSeq" id="WP_014824722.1">
    <property type="nucleotide sequence ID" value="NC_018065.1"/>
</dbReference>
<feature type="chain" id="PRO_5038396722" description="Secreted protein" evidence="2">
    <location>
        <begin position="21"/>
        <end position="130"/>
    </location>
</feature>
<evidence type="ECO:0000256" key="2">
    <source>
        <dbReference type="SAM" id="SignalP"/>
    </source>
</evidence>
<organism evidence="3 4">
    <name type="scientific">Solibacillus silvestris (strain StLB046)</name>
    <name type="common">Bacillus silvestris</name>
    <dbReference type="NCBI Taxonomy" id="1002809"/>
    <lineage>
        <taxon>Bacteria</taxon>
        <taxon>Bacillati</taxon>
        <taxon>Bacillota</taxon>
        <taxon>Bacilli</taxon>
        <taxon>Bacillales</taxon>
        <taxon>Caryophanaceae</taxon>
        <taxon>Solibacillus</taxon>
    </lineage>
</organism>
<sequence>MRKSALLVALSLGSLLFLSACNTNDNAGEDNVGNDVKNGVNDVMDDTRDVIDDTVDTVDPDTDGRSGQNDMNGQTNESTIDNNHNSNVPNGSSGPNVENGATAPGAPSVNQEDIIEDRADRKDKDEVDNH</sequence>
<gene>
    <name evidence="3" type="ordered locus">SSIL_3358</name>
</gene>
<dbReference type="Proteomes" id="UP000006691">
    <property type="component" value="Chromosome"/>
</dbReference>
<evidence type="ECO:0000313" key="4">
    <source>
        <dbReference type="Proteomes" id="UP000006691"/>
    </source>
</evidence>
<accession>F2F3Y3</accession>
<name>F2F3Y3_SOLSS</name>
<feature type="compositionally biased region" description="Polar residues" evidence="1">
    <location>
        <begin position="65"/>
        <end position="81"/>
    </location>
</feature>
<dbReference type="AlphaFoldDB" id="F2F3Y3"/>
<evidence type="ECO:0000256" key="1">
    <source>
        <dbReference type="SAM" id="MobiDB-lite"/>
    </source>
</evidence>
<proteinExistence type="predicted"/>
<dbReference type="HOGENOM" id="CLU_1936728_0_0_9"/>